<dbReference type="GO" id="GO:0006355">
    <property type="term" value="P:regulation of DNA-templated transcription"/>
    <property type="evidence" value="ECO:0007669"/>
    <property type="project" value="InterPro"/>
</dbReference>
<dbReference type="CDD" id="cd19935">
    <property type="entry name" value="REC_OmpR_CusR-like"/>
    <property type="match status" value="1"/>
</dbReference>
<proteinExistence type="predicted"/>
<organism evidence="8 9">
    <name type="scientific">Sandaracinobacter neustonicus</name>
    <dbReference type="NCBI Taxonomy" id="1715348"/>
    <lineage>
        <taxon>Bacteria</taxon>
        <taxon>Pseudomonadati</taxon>
        <taxon>Pseudomonadota</taxon>
        <taxon>Alphaproteobacteria</taxon>
        <taxon>Sphingomonadales</taxon>
        <taxon>Sphingosinicellaceae</taxon>
        <taxon>Sandaracinobacter</taxon>
    </lineage>
</organism>
<dbReference type="Proteomes" id="UP000319897">
    <property type="component" value="Unassembled WGS sequence"/>
</dbReference>
<dbReference type="Pfam" id="PF00486">
    <property type="entry name" value="Trans_reg_C"/>
    <property type="match status" value="1"/>
</dbReference>
<feature type="modified residue" description="4-aspartylphosphate" evidence="4">
    <location>
        <position position="51"/>
    </location>
</feature>
<accession>A0A501XTD8</accession>
<feature type="domain" description="OmpR/PhoB-type" evidence="7">
    <location>
        <begin position="130"/>
        <end position="228"/>
    </location>
</feature>
<dbReference type="PROSITE" id="PS50110">
    <property type="entry name" value="RESPONSE_REGULATORY"/>
    <property type="match status" value="1"/>
</dbReference>
<evidence type="ECO:0000313" key="9">
    <source>
        <dbReference type="Proteomes" id="UP000319897"/>
    </source>
</evidence>
<gene>
    <name evidence="8" type="ORF">FJQ54_03545</name>
</gene>
<dbReference type="GO" id="GO:0005829">
    <property type="term" value="C:cytosol"/>
    <property type="evidence" value="ECO:0007669"/>
    <property type="project" value="TreeGrafter"/>
</dbReference>
<dbReference type="Gene3D" id="1.10.10.10">
    <property type="entry name" value="Winged helix-like DNA-binding domain superfamily/Winged helix DNA-binding domain"/>
    <property type="match status" value="1"/>
</dbReference>
<keyword evidence="9" id="KW-1185">Reference proteome</keyword>
<dbReference type="Pfam" id="PF00072">
    <property type="entry name" value="Response_reg"/>
    <property type="match status" value="1"/>
</dbReference>
<dbReference type="InterPro" id="IPR036388">
    <property type="entry name" value="WH-like_DNA-bd_sf"/>
</dbReference>
<sequence>MRILFVEDNARLGEATHKALTRAGFAVDLFETPEDGRHAWRVANYDVAILDIMLARRNGFETQSGLELLARARAAGITTPVLLLTALGSIAERVRGLDAGADDYLVKPFAMEELVARLRALRRRPLPLAENVIQFGDVIYDAAAREIVVGDGRAGLSRGESIVLERFLRAPDRVITKAQLGESLHSLEQDFTDNSIQVHVHRVRAKLAELGARVSIRTLRGLGYMAVESAKDRHTI</sequence>
<feature type="DNA-binding region" description="OmpR/PhoB-type" evidence="5">
    <location>
        <begin position="130"/>
        <end position="228"/>
    </location>
</feature>
<dbReference type="PROSITE" id="PS51755">
    <property type="entry name" value="OMPR_PHOB"/>
    <property type="match status" value="1"/>
</dbReference>
<dbReference type="SMART" id="SM00448">
    <property type="entry name" value="REC"/>
    <property type="match status" value="1"/>
</dbReference>
<dbReference type="PANTHER" id="PTHR48111">
    <property type="entry name" value="REGULATOR OF RPOS"/>
    <property type="match status" value="1"/>
</dbReference>
<keyword evidence="3" id="KW-0804">Transcription</keyword>
<evidence type="ECO:0000256" key="3">
    <source>
        <dbReference type="ARBA" id="ARBA00023163"/>
    </source>
</evidence>
<evidence type="ECO:0000256" key="1">
    <source>
        <dbReference type="ARBA" id="ARBA00023015"/>
    </source>
</evidence>
<dbReference type="Gene3D" id="6.10.250.690">
    <property type="match status" value="1"/>
</dbReference>
<keyword evidence="1" id="KW-0805">Transcription regulation</keyword>
<dbReference type="EMBL" id="VFSU01000011">
    <property type="protein sequence ID" value="TPE63928.1"/>
    <property type="molecule type" value="Genomic_DNA"/>
</dbReference>
<evidence type="ECO:0000256" key="2">
    <source>
        <dbReference type="ARBA" id="ARBA00023125"/>
    </source>
</evidence>
<dbReference type="GO" id="GO:0032993">
    <property type="term" value="C:protein-DNA complex"/>
    <property type="evidence" value="ECO:0007669"/>
    <property type="project" value="TreeGrafter"/>
</dbReference>
<protein>
    <submittedName>
        <fullName evidence="8">Response regulator transcription factor</fullName>
    </submittedName>
</protein>
<evidence type="ECO:0000256" key="4">
    <source>
        <dbReference type="PROSITE-ProRule" id="PRU00169"/>
    </source>
</evidence>
<dbReference type="SUPFAM" id="SSF52172">
    <property type="entry name" value="CheY-like"/>
    <property type="match status" value="1"/>
</dbReference>
<feature type="domain" description="Response regulatory" evidence="6">
    <location>
        <begin position="2"/>
        <end position="122"/>
    </location>
</feature>
<dbReference type="InterPro" id="IPR039420">
    <property type="entry name" value="WalR-like"/>
</dbReference>
<evidence type="ECO:0000259" key="7">
    <source>
        <dbReference type="PROSITE" id="PS51755"/>
    </source>
</evidence>
<dbReference type="RefSeq" id="WP_140926907.1">
    <property type="nucleotide sequence ID" value="NZ_VFSU01000011.1"/>
</dbReference>
<dbReference type="InterPro" id="IPR001867">
    <property type="entry name" value="OmpR/PhoB-type_DNA-bd"/>
</dbReference>
<dbReference type="SMART" id="SM00862">
    <property type="entry name" value="Trans_reg_C"/>
    <property type="match status" value="1"/>
</dbReference>
<dbReference type="GO" id="GO:0000976">
    <property type="term" value="F:transcription cis-regulatory region binding"/>
    <property type="evidence" value="ECO:0007669"/>
    <property type="project" value="TreeGrafter"/>
</dbReference>
<evidence type="ECO:0000256" key="5">
    <source>
        <dbReference type="PROSITE-ProRule" id="PRU01091"/>
    </source>
</evidence>
<dbReference type="InterPro" id="IPR011006">
    <property type="entry name" value="CheY-like_superfamily"/>
</dbReference>
<dbReference type="GO" id="GO:0000156">
    <property type="term" value="F:phosphorelay response regulator activity"/>
    <property type="evidence" value="ECO:0007669"/>
    <property type="project" value="TreeGrafter"/>
</dbReference>
<evidence type="ECO:0000313" key="8">
    <source>
        <dbReference type="EMBL" id="TPE63928.1"/>
    </source>
</evidence>
<dbReference type="OrthoDB" id="9802426at2"/>
<reference evidence="8 9" key="1">
    <citation type="submission" date="2019-06" db="EMBL/GenBank/DDBJ databases">
        <authorList>
            <person name="Lee I."/>
            <person name="Jang G.I."/>
            <person name="Hwang C.Y."/>
        </authorList>
    </citation>
    <scope>NUCLEOTIDE SEQUENCE [LARGE SCALE GENOMIC DNA]</scope>
    <source>
        <strain evidence="8 9">PAMC 28131</strain>
    </source>
</reference>
<dbReference type="PANTHER" id="PTHR48111:SF67">
    <property type="entry name" value="TRANSCRIPTIONAL REGULATORY PROTEIN TCTD"/>
    <property type="match status" value="1"/>
</dbReference>
<dbReference type="InterPro" id="IPR001789">
    <property type="entry name" value="Sig_transdc_resp-reg_receiver"/>
</dbReference>
<comment type="caution">
    <text evidence="8">The sequence shown here is derived from an EMBL/GenBank/DDBJ whole genome shotgun (WGS) entry which is preliminary data.</text>
</comment>
<dbReference type="CDD" id="cd00383">
    <property type="entry name" value="trans_reg_C"/>
    <property type="match status" value="1"/>
</dbReference>
<name>A0A501XTD8_9SPHN</name>
<dbReference type="Gene3D" id="3.40.50.2300">
    <property type="match status" value="1"/>
</dbReference>
<evidence type="ECO:0000259" key="6">
    <source>
        <dbReference type="PROSITE" id="PS50110"/>
    </source>
</evidence>
<keyword evidence="2 5" id="KW-0238">DNA-binding</keyword>
<dbReference type="AlphaFoldDB" id="A0A501XTD8"/>
<keyword evidence="4" id="KW-0597">Phosphoprotein</keyword>